<gene>
    <name evidence="4" type="ORF">SARC_11591</name>
</gene>
<dbReference type="PANTHER" id="PTHR47385:SF14">
    <property type="entry name" value="TRANSGELIN"/>
    <property type="match status" value="1"/>
</dbReference>
<dbReference type="Proteomes" id="UP000054560">
    <property type="component" value="Unassembled WGS sequence"/>
</dbReference>
<evidence type="ECO:0000313" key="5">
    <source>
        <dbReference type="Proteomes" id="UP000054560"/>
    </source>
</evidence>
<dbReference type="InterPro" id="IPR050606">
    <property type="entry name" value="Calponin-like"/>
</dbReference>
<dbReference type="CDD" id="cd21207">
    <property type="entry name" value="CH_dMP20-like"/>
    <property type="match status" value="1"/>
</dbReference>
<dbReference type="OrthoDB" id="21595at2759"/>
<dbReference type="GeneID" id="25912095"/>
<dbReference type="GO" id="GO:0015629">
    <property type="term" value="C:actin cytoskeleton"/>
    <property type="evidence" value="ECO:0007669"/>
    <property type="project" value="TreeGrafter"/>
</dbReference>
<protein>
    <recommendedName>
        <fullName evidence="3">Calponin-homology (CH) domain-containing protein</fullName>
    </recommendedName>
</protein>
<dbReference type="InterPro" id="IPR001715">
    <property type="entry name" value="CH_dom"/>
</dbReference>
<reference evidence="4 5" key="1">
    <citation type="submission" date="2011-02" db="EMBL/GenBank/DDBJ databases">
        <title>The Genome Sequence of Sphaeroforma arctica JP610.</title>
        <authorList>
            <consortium name="The Broad Institute Genome Sequencing Platform"/>
            <person name="Russ C."/>
            <person name="Cuomo C."/>
            <person name="Young S.K."/>
            <person name="Zeng Q."/>
            <person name="Gargeya S."/>
            <person name="Alvarado L."/>
            <person name="Berlin A."/>
            <person name="Chapman S.B."/>
            <person name="Chen Z."/>
            <person name="Freedman E."/>
            <person name="Gellesch M."/>
            <person name="Goldberg J."/>
            <person name="Griggs A."/>
            <person name="Gujja S."/>
            <person name="Heilman E."/>
            <person name="Heiman D."/>
            <person name="Howarth C."/>
            <person name="Mehta T."/>
            <person name="Neiman D."/>
            <person name="Pearson M."/>
            <person name="Roberts A."/>
            <person name="Saif S."/>
            <person name="Shea T."/>
            <person name="Shenoy N."/>
            <person name="Sisk P."/>
            <person name="Stolte C."/>
            <person name="Sykes S."/>
            <person name="White J."/>
            <person name="Yandava C."/>
            <person name="Burger G."/>
            <person name="Gray M.W."/>
            <person name="Holland P.W.H."/>
            <person name="King N."/>
            <person name="Lang F.B.F."/>
            <person name="Roger A.J."/>
            <person name="Ruiz-Trillo I."/>
            <person name="Haas B."/>
            <person name="Nusbaum C."/>
            <person name="Birren B."/>
        </authorList>
    </citation>
    <scope>NUCLEOTIDE SEQUENCE [LARGE SCALE GENOMIC DNA]</scope>
    <source>
        <strain evidence="4 5">JP610</strain>
    </source>
</reference>
<sequence>MANKHTAFGLDADLEAKKAAKYDFALEAEAMAWLKAVTDQSPAEGQSVHEFLKDGQVLCNLANTLKDGAVKRVNTSKMAFKQMENINSFLEAVTAYGVPVADLFATVDLFEDKNMGQVVITLHAVGRAAQKNNFKGPVLGAKIAEKNERNFSQEQLDAGKFTPSQQAGNNKGASQKGMFTGRREIDVLTHNEMLAARAGGN</sequence>
<feature type="compositionally biased region" description="Polar residues" evidence="2">
    <location>
        <begin position="162"/>
        <end position="173"/>
    </location>
</feature>
<accession>A0A0L0FIM2</accession>
<dbReference type="RefSeq" id="XP_014149795.1">
    <property type="nucleotide sequence ID" value="XM_014294320.1"/>
</dbReference>
<dbReference type="Pfam" id="PF00402">
    <property type="entry name" value="Calponin"/>
    <property type="match status" value="1"/>
</dbReference>
<evidence type="ECO:0000256" key="1">
    <source>
        <dbReference type="ARBA" id="ARBA00009631"/>
    </source>
</evidence>
<evidence type="ECO:0000313" key="4">
    <source>
        <dbReference type="EMBL" id="KNC75893.1"/>
    </source>
</evidence>
<dbReference type="PANTHER" id="PTHR47385">
    <property type="entry name" value="CALPONIN"/>
    <property type="match status" value="1"/>
</dbReference>
<dbReference type="Gene3D" id="1.10.418.10">
    <property type="entry name" value="Calponin-like domain"/>
    <property type="match status" value="1"/>
</dbReference>
<evidence type="ECO:0000256" key="2">
    <source>
        <dbReference type="SAM" id="MobiDB-lite"/>
    </source>
</evidence>
<dbReference type="eggNOG" id="KOG2046">
    <property type="taxonomic scope" value="Eukaryota"/>
</dbReference>
<name>A0A0L0FIM2_9EUKA</name>
<feature type="region of interest" description="Disordered" evidence="2">
    <location>
        <begin position="160"/>
        <end position="180"/>
    </location>
</feature>
<keyword evidence="5" id="KW-1185">Reference proteome</keyword>
<dbReference type="SUPFAM" id="SSF47576">
    <property type="entry name" value="Calponin-homology domain, CH-domain"/>
    <property type="match status" value="1"/>
</dbReference>
<dbReference type="InterPro" id="IPR000557">
    <property type="entry name" value="Calponin_repeat"/>
</dbReference>
<dbReference type="GO" id="GO:0051015">
    <property type="term" value="F:actin filament binding"/>
    <property type="evidence" value="ECO:0007669"/>
    <property type="project" value="TreeGrafter"/>
</dbReference>
<comment type="similarity">
    <text evidence="1">Belongs to the calponin family.</text>
</comment>
<proteinExistence type="inferred from homology"/>
<dbReference type="GO" id="GO:0007015">
    <property type="term" value="P:actin filament organization"/>
    <property type="evidence" value="ECO:0007669"/>
    <property type="project" value="TreeGrafter"/>
</dbReference>
<dbReference type="PRINTS" id="PR00888">
    <property type="entry name" value="SM22CALPONIN"/>
</dbReference>
<dbReference type="PROSITE" id="PS50021">
    <property type="entry name" value="CH"/>
    <property type="match status" value="1"/>
</dbReference>
<dbReference type="InterPro" id="IPR003096">
    <property type="entry name" value="SM22_calponin"/>
</dbReference>
<organism evidence="4 5">
    <name type="scientific">Sphaeroforma arctica JP610</name>
    <dbReference type="NCBI Taxonomy" id="667725"/>
    <lineage>
        <taxon>Eukaryota</taxon>
        <taxon>Ichthyosporea</taxon>
        <taxon>Ichthyophonida</taxon>
        <taxon>Sphaeroforma</taxon>
    </lineage>
</organism>
<dbReference type="SMART" id="SM00033">
    <property type="entry name" value="CH"/>
    <property type="match status" value="1"/>
</dbReference>
<dbReference type="STRING" id="667725.A0A0L0FIM2"/>
<dbReference type="AlphaFoldDB" id="A0A0L0FIM2"/>
<dbReference type="EMBL" id="KQ243368">
    <property type="protein sequence ID" value="KNC75893.1"/>
    <property type="molecule type" value="Genomic_DNA"/>
</dbReference>
<dbReference type="InterPro" id="IPR036872">
    <property type="entry name" value="CH_dom_sf"/>
</dbReference>
<dbReference type="Pfam" id="PF00307">
    <property type="entry name" value="CH"/>
    <property type="match status" value="1"/>
</dbReference>
<feature type="domain" description="Calponin-homology (CH)" evidence="3">
    <location>
        <begin position="24"/>
        <end position="129"/>
    </location>
</feature>
<evidence type="ECO:0000259" key="3">
    <source>
        <dbReference type="PROSITE" id="PS50021"/>
    </source>
</evidence>